<dbReference type="EMBL" id="ATAX01000016">
    <property type="protein sequence ID" value="EWM54386.1"/>
    <property type="molecule type" value="Genomic_DNA"/>
</dbReference>
<dbReference type="AlphaFoldDB" id="W7UGQ8"/>
<reference evidence="1 2" key="1">
    <citation type="journal article" date="2014" name="PLoS ONE">
        <title>Rumen cellulosomics: divergent fiber-degrading strategies revealed by comparative genome-wide analysis of six ruminococcal strains.</title>
        <authorList>
            <person name="Dassa B."/>
            <person name="Borovok I."/>
            <person name="Ruimy-Israeli V."/>
            <person name="Lamed R."/>
            <person name="Flint H.J."/>
            <person name="Duncan S.H."/>
            <person name="Henrissat B."/>
            <person name="Coutinho P."/>
            <person name="Morrison M."/>
            <person name="Mosoni P."/>
            <person name="Yeoman C.J."/>
            <person name="White B.A."/>
            <person name="Bayer E.A."/>
        </authorList>
    </citation>
    <scope>NUCLEOTIDE SEQUENCE [LARGE SCALE GENOMIC DNA]</scope>
    <source>
        <strain evidence="1 2">007c</strain>
    </source>
</reference>
<name>W7UGQ8_RUMFL</name>
<keyword evidence="2" id="KW-1185">Reference proteome</keyword>
<dbReference type="RefSeq" id="WP_037297826.1">
    <property type="nucleotide sequence ID" value="NZ_ATAX01000016.1"/>
</dbReference>
<evidence type="ECO:0000313" key="2">
    <source>
        <dbReference type="Proteomes" id="UP000019365"/>
    </source>
</evidence>
<organism evidence="1 2">
    <name type="scientific">Ruminococcus flavefaciens 007c</name>
    <dbReference type="NCBI Taxonomy" id="1341157"/>
    <lineage>
        <taxon>Bacteria</taxon>
        <taxon>Bacillati</taxon>
        <taxon>Bacillota</taxon>
        <taxon>Clostridia</taxon>
        <taxon>Eubacteriales</taxon>
        <taxon>Oscillospiraceae</taxon>
        <taxon>Ruminococcus</taxon>
    </lineage>
</organism>
<proteinExistence type="predicted"/>
<gene>
    <name evidence="1" type="ORF">RF007C_12315</name>
</gene>
<comment type="caution">
    <text evidence="1">The sequence shown here is derived from an EMBL/GenBank/DDBJ whole genome shotgun (WGS) entry which is preliminary data.</text>
</comment>
<dbReference type="Proteomes" id="UP000019365">
    <property type="component" value="Unassembled WGS sequence"/>
</dbReference>
<dbReference type="PATRIC" id="fig|1341157.4.peg.1054"/>
<evidence type="ECO:0000313" key="1">
    <source>
        <dbReference type="EMBL" id="EWM54386.1"/>
    </source>
</evidence>
<sequence length="64" mass="7537">MFIADIKSSGWRSEVRDVLTEKGIMRIEALIPDKTDEKAMKRAEKELCKIFSKYREVTDRCKNQ</sequence>
<accession>W7UGQ8</accession>
<protein>
    <submittedName>
        <fullName evidence="1">Uncharacterized protein</fullName>
    </submittedName>
</protein>